<evidence type="ECO:0000313" key="2">
    <source>
        <dbReference type="Proteomes" id="UP000694425"/>
    </source>
</evidence>
<protein>
    <submittedName>
        <fullName evidence="1">Uncharacterized protein</fullName>
    </submittedName>
</protein>
<keyword evidence="2" id="KW-1185">Reference proteome</keyword>
<organism evidence="1 2">
    <name type="scientific">Neovison vison</name>
    <name type="common">American mink</name>
    <name type="synonym">Mustela vison</name>
    <dbReference type="NCBI Taxonomy" id="452646"/>
    <lineage>
        <taxon>Eukaryota</taxon>
        <taxon>Metazoa</taxon>
        <taxon>Chordata</taxon>
        <taxon>Craniata</taxon>
        <taxon>Vertebrata</taxon>
        <taxon>Euteleostomi</taxon>
        <taxon>Mammalia</taxon>
        <taxon>Eutheria</taxon>
        <taxon>Laurasiatheria</taxon>
        <taxon>Carnivora</taxon>
        <taxon>Caniformia</taxon>
        <taxon>Musteloidea</taxon>
        <taxon>Mustelidae</taxon>
        <taxon>Mustelinae</taxon>
        <taxon>Neogale</taxon>
    </lineage>
</organism>
<evidence type="ECO:0000313" key="1">
    <source>
        <dbReference type="Ensembl" id="ENSNVIP00000009378.1"/>
    </source>
</evidence>
<dbReference type="Ensembl" id="ENSNVIT00000010965.1">
    <property type="protein sequence ID" value="ENSNVIP00000009378.1"/>
    <property type="gene ID" value="ENSNVIG00000007425.1"/>
</dbReference>
<proteinExistence type="predicted"/>
<dbReference type="AlphaFoldDB" id="A0A8C7AIT7"/>
<reference evidence="1" key="2">
    <citation type="submission" date="2025-09" db="UniProtKB">
        <authorList>
            <consortium name="Ensembl"/>
        </authorList>
    </citation>
    <scope>IDENTIFICATION</scope>
</reference>
<accession>A0A8C7AIT7</accession>
<dbReference type="Proteomes" id="UP000694425">
    <property type="component" value="Unplaced"/>
</dbReference>
<name>A0A8C7AIT7_NEOVI</name>
<sequence>RGDRKARKTSEPSAEKGFWGLSIGIFRSCAEALIGSICNVREGTSTRYLKIWVSFGGRTFVA</sequence>
<reference evidence="1" key="1">
    <citation type="submission" date="2025-08" db="UniProtKB">
        <authorList>
            <consortium name="Ensembl"/>
        </authorList>
    </citation>
    <scope>IDENTIFICATION</scope>
</reference>